<evidence type="ECO:0000313" key="3">
    <source>
        <dbReference type="Proteomes" id="UP000645610"/>
    </source>
</evidence>
<accession>A0A931BFH3</accession>
<keyword evidence="3" id="KW-1185">Reference proteome</keyword>
<sequence>MKRPFTSLFVGLALTVSGLLTPARAQPTYTRDLGEVALGIYQQANSPGALERMRKDLIKAPEAYLVSVDQPGVLVLPNKRRVRVPAMKYNVALHLLEVRDSTGSHVWPPGSLDGFYMGKGADTRHFRTFLVRNGGTERNFVEVLTPDDNAFLVLAVLHHYVHDDAVLDPILHTETRPARTEIGQVVLAGPSSTPQEPLRALSLNRRDVLRLFGTRAAQVEAYAAKEHLSYTDLAQVLRMVEYYNQQGK</sequence>
<name>A0A931BFH3_9BACT</name>
<gene>
    <name evidence="2" type="ORF">I2I01_07940</name>
</gene>
<proteinExistence type="predicted"/>
<dbReference type="AlphaFoldDB" id="A0A931BFH3"/>
<reference evidence="2 3" key="1">
    <citation type="submission" date="2020-11" db="EMBL/GenBank/DDBJ databases">
        <authorList>
            <person name="Kim M.K."/>
        </authorList>
    </citation>
    <scope>NUCLEOTIDE SEQUENCE [LARGE SCALE GENOMIC DNA]</scope>
    <source>
        <strain evidence="2 3">BT439</strain>
    </source>
</reference>
<dbReference type="RefSeq" id="WP_196285914.1">
    <property type="nucleotide sequence ID" value="NZ_JADQDP010000002.1"/>
</dbReference>
<dbReference type="Proteomes" id="UP000645610">
    <property type="component" value="Unassembled WGS sequence"/>
</dbReference>
<protein>
    <submittedName>
        <fullName evidence="2">Uncharacterized protein</fullName>
    </submittedName>
</protein>
<keyword evidence="1" id="KW-0732">Signal</keyword>
<dbReference type="EMBL" id="JADQDP010000002">
    <property type="protein sequence ID" value="MBF9141561.1"/>
    <property type="molecule type" value="Genomic_DNA"/>
</dbReference>
<comment type="caution">
    <text evidence="2">The sequence shown here is derived from an EMBL/GenBank/DDBJ whole genome shotgun (WGS) entry which is preliminary data.</text>
</comment>
<feature type="signal peptide" evidence="1">
    <location>
        <begin position="1"/>
        <end position="25"/>
    </location>
</feature>
<evidence type="ECO:0000313" key="2">
    <source>
        <dbReference type="EMBL" id="MBF9141561.1"/>
    </source>
</evidence>
<organism evidence="2 3">
    <name type="scientific">Hymenobacter properus</name>
    <dbReference type="NCBI Taxonomy" id="2791026"/>
    <lineage>
        <taxon>Bacteria</taxon>
        <taxon>Pseudomonadati</taxon>
        <taxon>Bacteroidota</taxon>
        <taxon>Cytophagia</taxon>
        <taxon>Cytophagales</taxon>
        <taxon>Hymenobacteraceae</taxon>
        <taxon>Hymenobacter</taxon>
    </lineage>
</organism>
<evidence type="ECO:0000256" key="1">
    <source>
        <dbReference type="SAM" id="SignalP"/>
    </source>
</evidence>
<feature type="chain" id="PRO_5037267021" evidence="1">
    <location>
        <begin position="26"/>
        <end position="248"/>
    </location>
</feature>